<evidence type="ECO:0000259" key="4">
    <source>
        <dbReference type="Pfam" id="PF16344"/>
    </source>
</evidence>
<evidence type="ECO:0000313" key="5">
    <source>
        <dbReference type="EMBL" id="MBN9668885.1"/>
    </source>
</evidence>
<evidence type="ECO:0000313" key="6">
    <source>
        <dbReference type="Proteomes" id="UP000664096"/>
    </source>
</evidence>
<gene>
    <name evidence="5" type="ORF">JF539_00960</name>
</gene>
<keyword evidence="1" id="KW-0812">Transmembrane</keyword>
<dbReference type="RefSeq" id="WP_207138255.1">
    <property type="nucleotide sequence ID" value="NZ_JAEKJZ010000001.1"/>
</dbReference>
<dbReference type="Pfam" id="PF16220">
    <property type="entry name" value="DUF4880"/>
    <property type="match status" value="1"/>
</dbReference>
<dbReference type="EMBL" id="JAEKJZ010000001">
    <property type="protein sequence ID" value="MBN9668885.1"/>
    <property type="molecule type" value="Genomic_DNA"/>
</dbReference>
<reference evidence="5" key="1">
    <citation type="submission" date="2020-12" db="EMBL/GenBank/DDBJ databases">
        <title>Oil enriched cultivation method for isolating marine PHA-producing bacteria.</title>
        <authorList>
            <person name="Zheng W."/>
            <person name="Yu S."/>
            <person name="Huang Y."/>
        </authorList>
    </citation>
    <scope>NUCLEOTIDE SEQUENCE</scope>
    <source>
        <strain evidence="5">SY-2-12</strain>
    </source>
</reference>
<dbReference type="AlphaFoldDB" id="A0A939E958"/>
<feature type="domain" description="FecR N-terminal" evidence="3">
    <location>
        <begin position="15"/>
        <end position="57"/>
    </location>
</feature>
<feature type="domain" description="FecR protein" evidence="2">
    <location>
        <begin position="116"/>
        <end position="202"/>
    </location>
</feature>
<evidence type="ECO:0000259" key="3">
    <source>
        <dbReference type="Pfam" id="PF16220"/>
    </source>
</evidence>
<dbReference type="Pfam" id="PF16344">
    <property type="entry name" value="FecR_C"/>
    <property type="match status" value="1"/>
</dbReference>
<name>A0A939E958_9HYPH</name>
<feature type="domain" description="Protein FecR C-terminal" evidence="4">
    <location>
        <begin position="249"/>
        <end position="306"/>
    </location>
</feature>
<evidence type="ECO:0000256" key="1">
    <source>
        <dbReference type="SAM" id="Phobius"/>
    </source>
</evidence>
<dbReference type="PIRSF" id="PIRSF018266">
    <property type="entry name" value="FecR"/>
    <property type="match status" value="1"/>
</dbReference>
<sequence length="318" mass="34728">MAKRRLTHAQRKRHQEAADWVLRNRETELSDEDLRLFHAWLGSDPENRRAYDTAERLLGEARTAIKSDPGLSNFEAQPAGRGKTAAGTLLGLALIAGAFLYLDGPMRLQADVISGVAELPVIELEDGSTIYMNAGSAIAFDYSEQDRNIRLLRGEAFFEVAPDPERPFSVEAGDTQVTALGTAFDIRRGGDETEVTVTHNAVLVELDDPEQTKVRLNEGERIGYSLANGVSDISMKSEAAVLAWRRGLLVLDNEPLSLVVEELERHFSGKIFIAGSSLARRRISGTIAISDTSAALNFLEQALGLSSTKVGPLIILNE</sequence>
<dbReference type="GO" id="GO:0016989">
    <property type="term" value="F:sigma factor antagonist activity"/>
    <property type="evidence" value="ECO:0007669"/>
    <property type="project" value="TreeGrafter"/>
</dbReference>
<dbReference type="Gene3D" id="3.55.50.30">
    <property type="match status" value="1"/>
</dbReference>
<dbReference type="InterPro" id="IPR006860">
    <property type="entry name" value="FecR"/>
</dbReference>
<dbReference type="InterPro" id="IPR032508">
    <property type="entry name" value="FecR_C"/>
</dbReference>
<keyword evidence="1" id="KW-0472">Membrane</keyword>
<comment type="caution">
    <text evidence="5">The sequence shown here is derived from an EMBL/GenBank/DDBJ whole genome shotgun (WGS) entry which is preliminary data.</text>
</comment>
<dbReference type="Proteomes" id="UP000664096">
    <property type="component" value="Unassembled WGS sequence"/>
</dbReference>
<dbReference type="Gene3D" id="2.60.120.1440">
    <property type="match status" value="1"/>
</dbReference>
<organism evidence="5 6">
    <name type="scientific">Roseibium aggregatum</name>
    <dbReference type="NCBI Taxonomy" id="187304"/>
    <lineage>
        <taxon>Bacteria</taxon>
        <taxon>Pseudomonadati</taxon>
        <taxon>Pseudomonadota</taxon>
        <taxon>Alphaproteobacteria</taxon>
        <taxon>Hyphomicrobiales</taxon>
        <taxon>Stappiaceae</taxon>
        <taxon>Roseibium</taxon>
    </lineage>
</organism>
<feature type="transmembrane region" description="Helical" evidence="1">
    <location>
        <begin position="84"/>
        <end position="102"/>
    </location>
</feature>
<dbReference type="InterPro" id="IPR032623">
    <property type="entry name" value="FecR_N"/>
</dbReference>
<accession>A0A939E958</accession>
<dbReference type="Pfam" id="PF04773">
    <property type="entry name" value="FecR"/>
    <property type="match status" value="1"/>
</dbReference>
<proteinExistence type="predicted"/>
<protein>
    <submittedName>
        <fullName evidence="5">FecR family protein</fullName>
    </submittedName>
</protein>
<keyword evidence="1" id="KW-1133">Transmembrane helix</keyword>
<dbReference type="PANTHER" id="PTHR30273">
    <property type="entry name" value="PERIPLASMIC SIGNAL SENSOR AND SIGMA FACTOR ACTIVATOR FECR-RELATED"/>
    <property type="match status" value="1"/>
</dbReference>
<dbReference type="PANTHER" id="PTHR30273:SF2">
    <property type="entry name" value="PROTEIN FECR"/>
    <property type="match status" value="1"/>
</dbReference>
<dbReference type="InterPro" id="IPR012373">
    <property type="entry name" value="Ferrdict_sens_TM"/>
</dbReference>
<evidence type="ECO:0000259" key="2">
    <source>
        <dbReference type="Pfam" id="PF04773"/>
    </source>
</evidence>